<dbReference type="OrthoDB" id="74910at2759"/>
<dbReference type="Pfam" id="PF13848">
    <property type="entry name" value="Thioredoxin_6"/>
    <property type="match status" value="1"/>
</dbReference>
<dbReference type="Pfam" id="PF00085">
    <property type="entry name" value="Thioredoxin"/>
    <property type="match status" value="1"/>
</dbReference>
<dbReference type="PANTHER" id="PTHR18929">
    <property type="entry name" value="PROTEIN DISULFIDE ISOMERASE"/>
    <property type="match status" value="1"/>
</dbReference>
<feature type="region of interest" description="Disordered" evidence="6">
    <location>
        <begin position="414"/>
        <end position="446"/>
    </location>
</feature>
<evidence type="ECO:0000313" key="10">
    <source>
        <dbReference type="EMBL" id="KAG0464641.1"/>
    </source>
</evidence>
<organism evidence="10 11">
    <name type="scientific">Vanilla planifolia</name>
    <name type="common">Vanilla</name>
    <dbReference type="NCBI Taxonomy" id="51239"/>
    <lineage>
        <taxon>Eukaryota</taxon>
        <taxon>Viridiplantae</taxon>
        <taxon>Streptophyta</taxon>
        <taxon>Embryophyta</taxon>
        <taxon>Tracheophyta</taxon>
        <taxon>Spermatophyta</taxon>
        <taxon>Magnoliopsida</taxon>
        <taxon>Liliopsida</taxon>
        <taxon>Asparagales</taxon>
        <taxon>Orchidaceae</taxon>
        <taxon>Vanilloideae</taxon>
        <taxon>Vanilleae</taxon>
        <taxon>Vanilla</taxon>
    </lineage>
</organism>
<dbReference type="Gene3D" id="3.40.30.10">
    <property type="entry name" value="Glutaredoxin"/>
    <property type="match status" value="2"/>
</dbReference>
<dbReference type="PROSITE" id="PS51352">
    <property type="entry name" value="THIOREDOXIN_2"/>
    <property type="match status" value="1"/>
</dbReference>
<dbReference type="PANTHER" id="PTHR18929:SF218">
    <property type="entry name" value="PROTEIN DISULFIDE-ISOMERASE 5-2"/>
    <property type="match status" value="1"/>
</dbReference>
<dbReference type="PROSITE" id="PS00194">
    <property type="entry name" value="THIOREDOXIN_1"/>
    <property type="match status" value="1"/>
</dbReference>
<dbReference type="EMBL" id="JADCNM010000010">
    <property type="protein sequence ID" value="KAG0464641.1"/>
    <property type="molecule type" value="Genomic_DNA"/>
</dbReference>
<keyword evidence="4" id="KW-0676">Redox-active center</keyword>
<dbReference type="GO" id="GO:0006457">
    <property type="term" value="P:protein folding"/>
    <property type="evidence" value="ECO:0007669"/>
    <property type="project" value="TreeGrafter"/>
</dbReference>
<evidence type="ECO:0000256" key="2">
    <source>
        <dbReference type="ARBA" id="ARBA00022729"/>
    </source>
</evidence>
<evidence type="ECO:0000256" key="8">
    <source>
        <dbReference type="SAM" id="SignalP"/>
    </source>
</evidence>
<dbReference type="Proteomes" id="UP000639772">
    <property type="component" value="Chromosome 10"/>
</dbReference>
<evidence type="ECO:0000259" key="9">
    <source>
        <dbReference type="PROSITE" id="PS51352"/>
    </source>
</evidence>
<evidence type="ECO:0000256" key="7">
    <source>
        <dbReference type="SAM" id="Phobius"/>
    </source>
</evidence>
<protein>
    <recommendedName>
        <fullName evidence="9">Thioredoxin domain-containing protein</fullName>
    </recommendedName>
</protein>
<comment type="function">
    <text evidence="5">Acts as a protein-folding catalyst that interacts with nascent polypeptides to catalyze the formation, isomerization, and reduction or oxidation of disulfide bonds. May play a role in storage protein biogenesis.</text>
</comment>
<comment type="caution">
    <text evidence="10">The sequence shown here is derived from an EMBL/GenBank/DDBJ whole genome shotgun (WGS) entry which is preliminary data.</text>
</comment>
<feature type="transmembrane region" description="Helical" evidence="7">
    <location>
        <begin position="377"/>
        <end position="403"/>
    </location>
</feature>
<dbReference type="InterPro" id="IPR036249">
    <property type="entry name" value="Thioredoxin-like_sf"/>
</dbReference>
<dbReference type="PRINTS" id="PR00421">
    <property type="entry name" value="THIOREDOXIN"/>
</dbReference>
<sequence length="446" mass="50139">MATTKHHTEAVPWMVILLLARVFSSGVGAVAALPFTVDGTVIELNDSNFDSAIASFDHILVDFYAPWCGHCKRLSPVLDAAAPVLAKLSQPIVIAKLDADKYRKLASKYEIDGFPTLKLFVHGVPTEYTGPRKVDVLIRFLKKYVAPDVSVLNSDSSINNFIDEAGKHFPIFIGFGLDESLFVEFGKKYKKKSWFAVAKDFSEEVMVMYDFDKSPALVAIHPSYNEQSVFYGPFEGLSLEEFIRQNQFPLVVPIRSDTLKLVNNDERKIVLTIVDDELDENSLVLFKILRSAAAANRDLVFGYVGIKQWEDFADTFDVNKHTKLPMMLVWGGNDEYHLVEGSQSLDDSEDKGSQISRFLKGYREGRTIKKEISGPSFLGFINSLFGMKTVYLIIFLVASLFLFQKLAKQGDEVHHTRQKQTETEDVNVPSSVSTSQQDYKPGDKEE</sequence>
<dbReference type="SUPFAM" id="SSF52833">
    <property type="entry name" value="Thioredoxin-like"/>
    <property type="match status" value="1"/>
</dbReference>
<reference evidence="10 11" key="1">
    <citation type="journal article" date="2020" name="Nat. Food">
        <title>A phased Vanilla planifolia genome enables genetic improvement of flavour and production.</title>
        <authorList>
            <person name="Hasing T."/>
            <person name="Tang H."/>
            <person name="Brym M."/>
            <person name="Khazi F."/>
            <person name="Huang T."/>
            <person name="Chambers A.H."/>
        </authorList>
    </citation>
    <scope>NUCLEOTIDE SEQUENCE [LARGE SCALE GENOMIC DNA]</scope>
    <source>
        <tissue evidence="10">Leaf</tissue>
    </source>
</reference>
<dbReference type="InterPro" id="IPR013766">
    <property type="entry name" value="Thioredoxin_domain"/>
</dbReference>
<keyword evidence="7" id="KW-1133">Transmembrane helix</keyword>
<accession>A0A835Q5R3</accession>
<dbReference type="GO" id="GO:0005783">
    <property type="term" value="C:endoplasmic reticulum"/>
    <property type="evidence" value="ECO:0007669"/>
    <property type="project" value="TreeGrafter"/>
</dbReference>
<comment type="similarity">
    <text evidence="1">Belongs to the protein disulfide isomerase family.</text>
</comment>
<dbReference type="CDD" id="cd02961">
    <property type="entry name" value="PDI_a_family"/>
    <property type="match status" value="1"/>
</dbReference>
<dbReference type="FunFam" id="3.40.30.10:FF:000107">
    <property type="entry name" value="Protein disulfide-isomerase 5-2"/>
    <property type="match status" value="1"/>
</dbReference>
<proteinExistence type="inferred from homology"/>
<evidence type="ECO:0000256" key="4">
    <source>
        <dbReference type="ARBA" id="ARBA00023284"/>
    </source>
</evidence>
<gene>
    <name evidence="10" type="ORF">HPP92_018805</name>
</gene>
<keyword evidence="3" id="KW-1015">Disulfide bond</keyword>
<keyword evidence="7" id="KW-0472">Membrane</keyword>
<evidence type="ECO:0000313" key="11">
    <source>
        <dbReference type="Proteomes" id="UP000639772"/>
    </source>
</evidence>
<evidence type="ECO:0000256" key="3">
    <source>
        <dbReference type="ARBA" id="ARBA00023157"/>
    </source>
</evidence>
<feature type="chain" id="PRO_5032295765" description="Thioredoxin domain-containing protein" evidence="8">
    <location>
        <begin position="33"/>
        <end position="446"/>
    </location>
</feature>
<keyword evidence="7" id="KW-0812">Transmembrane</keyword>
<evidence type="ECO:0000256" key="5">
    <source>
        <dbReference type="ARBA" id="ARBA00060135"/>
    </source>
</evidence>
<evidence type="ECO:0000256" key="6">
    <source>
        <dbReference type="SAM" id="MobiDB-lite"/>
    </source>
</evidence>
<name>A0A835Q5R3_VANPL</name>
<feature type="compositionally biased region" description="Polar residues" evidence="6">
    <location>
        <begin position="428"/>
        <end position="438"/>
    </location>
</feature>
<dbReference type="GO" id="GO:0003756">
    <property type="term" value="F:protein disulfide isomerase activity"/>
    <property type="evidence" value="ECO:0007669"/>
    <property type="project" value="TreeGrafter"/>
</dbReference>
<keyword evidence="2 8" id="KW-0732">Signal</keyword>
<feature type="domain" description="Thioredoxin" evidence="9">
    <location>
        <begin position="22"/>
        <end position="146"/>
    </location>
</feature>
<dbReference type="AlphaFoldDB" id="A0A835Q5R3"/>
<dbReference type="GO" id="GO:0034976">
    <property type="term" value="P:response to endoplasmic reticulum stress"/>
    <property type="evidence" value="ECO:0007669"/>
    <property type="project" value="TreeGrafter"/>
</dbReference>
<evidence type="ECO:0000256" key="1">
    <source>
        <dbReference type="ARBA" id="ARBA00006347"/>
    </source>
</evidence>
<feature type="signal peptide" evidence="8">
    <location>
        <begin position="1"/>
        <end position="32"/>
    </location>
</feature>
<dbReference type="InterPro" id="IPR017937">
    <property type="entry name" value="Thioredoxin_CS"/>
</dbReference>